<gene>
    <name evidence="12 14" type="ORF">P152DRAFT_447344</name>
</gene>
<dbReference type="Gene3D" id="3.30.160.60">
    <property type="entry name" value="Classic Zinc Finger"/>
    <property type="match status" value="2"/>
</dbReference>
<evidence type="ECO:0000256" key="3">
    <source>
        <dbReference type="ARBA" id="ARBA00022737"/>
    </source>
</evidence>
<dbReference type="EMBL" id="ML975152">
    <property type="protein sequence ID" value="KAF1815086.1"/>
    <property type="molecule type" value="Genomic_DNA"/>
</dbReference>
<dbReference type="GO" id="GO:0008270">
    <property type="term" value="F:zinc ion binding"/>
    <property type="evidence" value="ECO:0007669"/>
    <property type="project" value="UniProtKB-KW"/>
</dbReference>
<organism evidence="12">
    <name type="scientific">Eremomyces bilateralis CBS 781.70</name>
    <dbReference type="NCBI Taxonomy" id="1392243"/>
    <lineage>
        <taxon>Eukaryota</taxon>
        <taxon>Fungi</taxon>
        <taxon>Dikarya</taxon>
        <taxon>Ascomycota</taxon>
        <taxon>Pezizomycotina</taxon>
        <taxon>Dothideomycetes</taxon>
        <taxon>Dothideomycetes incertae sedis</taxon>
        <taxon>Eremomycetales</taxon>
        <taxon>Eremomycetaceae</taxon>
        <taxon>Eremomyces</taxon>
    </lineage>
</organism>
<keyword evidence="4 9" id="KW-0863">Zinc-finger</keyword>
<dbReference type="PROSITE" id="PS00028">
    <property type="entry name" value="ZINC_FINGER_C2H2_1"/>
    <property type="match status" value="2"/>
</dbReference>
<dbReference type="RefSeq" id="XP_033536717.1">
    <property type="nucleotide sequence ID" value="XM_033677988.1"/>
</dbReference>
<keyword evidence="13" id="KW-1185">Reference proteome</keyword>
<dbReference type="PROSITE" id="PS50157">
    <property type="entry name" value="ZINC_FINGER_C2H2_2"/>
    <property type="match status" value="2"/>
</dbReference>
<reference evidence="14" key="2">
    <citation type="submission" date="2020-04" db="EMBL/GenBank/DDBJ databases">
        <authorList>
            <consortium name="NCBI Genome Project"/>
        </authorList>
    </citation>
    <scope>NUCLEOTIDE SEQUENCE</scope>
    <source>
        <strain evidence="14">CBS 781.70</strain>
    </source>
</reference>
<dbReference type="Pfam" id="PF00096">
    <property type="entry name" value="zf-C2H2"/>
    <property type="match status" value="2"/>
</dbReference>
<keyword evidence="5" id="KW-0862">Zinc</keyword>
<keyword evidence="8" id="KW-0539">Nucleus</keyword>
<sequence length="612" mass="66169">MAQSPFFFYTPEPHPDKRQHGHFVPQPQGLVTPQHAVHEPMQFCPPRMQFHPPPSAASSPAQLHPPMYSQQALMTPVASPRPQSQKPTVLVQHGSPYLLPLDTDVYVPSTPPLSSSGSAVSSPPSTCEVLPTPVHPMFFANDVVEGIKKGCEEEVFSNSLAIAEWPESASPPLSPVYMKQPQGAQAPNPPPYLLTASACPSLSPSPSPLPRSNSINPIEADPNFCDPRNLTVQTSGTNAEFPLPTLCPGDEEHKLMLNGDAFVPDQKPTTPAEFLNISHSQSSDLDASSTTQFPEFEPLFELDNEDDISGLVQFPPTDNAYFLGTKRQRTDLLPLTPEDDSISGEDSSDFDEELVASGLLTPFDTESSFSSDMSGASPTTERRHSGSKKSDSEAPNDNGSHSYRQATSQEPDNQPSSAQTDMATPPNATGGSPPADSAITPSSAADTPLGQPASRRGRKQSLTDDPSKTFVCTLCSRRFRRQEHLKRHYRSLHTHDKPFECTDCGKKFSRSDNLSQHQRTHGAGAITLGVHELGDNIDSPHGSMNMGPGMMAPMPEDIHDGYMSGSLTPDPQLLGRRLYDAAAMVNGGMGSSSSEDEGSGGEKKNKKRRRED</sequence>
<evidence type="ECO:0000256" key="9">
    <source>
        <dbReference type="PROSITE-ProRule" id="PRU00042"/>
    </source>
</evidence>
<evidence type="ECO:0000259" key="11">
    <source>
        <dbReference type="PROSITE" id="PS50157"/>
    </source>
</evidence>
<keyword evidence="3" id="KW-0677">Repeat</keyword>
<accession>A0A6G1GAX8</accession>
<dbReference type="SMART" id="SM00355">
    <property type="entry name" value="ZnF_C2H2"/>
    <property type="match status" value="2"/>
</dbReference>
<keyword evidence="7" id="KW-0804">Transcription</keyword>
<feature type="region of interest" description="Disordered" evidence="10">
    <location>
        <begin position="325"/>
        <end position="466"/>
    </location>
</feature>
<feature type="region of interest" description="Disordered" evidence="10">
    <location>
        <begin position="10"/>
        <end position="29"/>
    </location>
</feature>
<dbReference type="AlphaFoldDB" id="A0A6G1GAX8"/>
<evidence type="ECO:0000313" key="13">
    <source>
        <dbReference type="Proteomes" id="UP000504638"/>
    </source>
</evidence>
<evidence type="ECO:0000256" key="2">
    <source>
        <dbReference type="ARBA" id="ARBA00022723"/>
    </source>
</evidence>
<reference evidence="14" key="3">
    <citation type="submission" date="2025-04" db="UniProtKB">
        <authorList>
            <consortium name="RefSeq"/>
        </authorList>
    </citation>
    <scope>IDENTIFICATION</scope>
    <source>
        <strain evidence="14">CBS 781.70</strain>
    </source>
</reference>
<dbReference type="InterPro" id="IPR013087">
    <property type="entry name" value="Znf_C2H2_type"/>
</dbReference>
<name>A0A6G1GAX8_9PEZI</name>
<dbReference type="FunFam" id="3.30.160.60:FF:000141">
    <property type="entry name" value="C2H2 zinc finger protein"/>
    <property type="match status" value="1"/>
</dbReference>
<evidence type="ECO:0000313" key="14">
    <source>
        <dbReference type="RefSeq" id="XP_033536717.1"/>
    </source>
</evidence>
<evidence type="ECO:0000256" key="6">
    <source>
        <dbReference type="ARBA" id="ARBA00023015"/>
    </source>
</evidence>
<dbReference type="OrthoDB" id="654211at2759"/>
<feature type="domain" description="C2H2-type" evidence="11">
    <location>
        <begin position="470"/>
        <end position="498"/>
    </location>
</feature>
<evidence type="ECO:0000256" key="8">
    <source>
        <dbReference type="ARBA" id="ARBA00023242"/>
    </source>
</evidence>
<dbReference type="InterPro" id="IPR036236">
    <property type="entry name" value="Znf_C2H2_sf"/>
</dbReference>
<reference evidence="12 14" key="1">
    <citation type="submission" date="2020-01" db="EMBL/GenBank/DDBJ databases">
        <authorList>
            <consortium name="DOE Joint Genome Institute"/>
            <person name="Haridas S."/>
            <person name="Albert R."/>
            <person name="Binder M."/>
            <person name="Bloem J."/>
            <person name="Labutti K."/>
            <person name="Salamov A."/>
            <person name="Andreopoulos B."/>
            <person name="Baker S.E."/>
            <person name="Barry K."/>
            <person name="Bills G."/>
            <person name="Bluhm B.H."/>
            <person name="Cannon C."/>
            <person name="Castanera R."/>
            <person name="Culley D.E."/>
            <person name="Daum C."/>
            <person name="Ezra D."/>
            <person name="Gonzalez J.B."/>
            <person name="Henrissat B."/>
            <person name="Kuo A."/>
            <person name="Liang C."/>
            <person name="Lipzen A."/>
            <person name="Lutzoni F."/>
            <person name="Magnuson J."/>
            <person name="Mondo S."/>
            <person name="Nolan M."/>
            <person name="Ohm R."/>
            <person name="Pangilinan J."/>
            <person name="Park H.-J."/>
            <person name="Ramirez L."/>
            <person name="Alfaro M."/>
            <person name="Sun H."/>
            <person name="Tritt A."/>
            <person name="Yoshinaga Y."/>
            <person name="Zwiers L.-H."/>
            <person name="Turgeon B.G."/>
            <person name="Goodwin S.B."/>
            <person name="Spatafora J.W."/>
            <person name="Crous P.W."/>
            <person name="Grigoriev I.V."/>
        </authorList>
    </citation>
    <scope>NUCLEOTIDE SEQUENCE</scope>
    <source>
        <strain evidence="12 14">CBS 781.70</strain>
    </source>
</reference>
<keyword evidence="6" id="KW-0805">Transcription regulation</keyword>
<keyword evidence="2" id="KW-0479">Metal-binding</keyword>
<feature type="compositionally biased region" description="Polar residues" evidence="10">
    <location>
        <begin position="393"/>
        <end position="430"/>
    </location>
</feature>
<feature type="domain" description="C2H2-type" evidence="11">
    <location>
        <begin position="499"/>
        <end position="521"/>
    </location>
</feature>
<proteinExistence type="predicted"/>
<dbReference type="SUPFAM" id="SSF57667">
    <property type="entry name" value="beta-beta-alpha zinc fingers"/>
    <property type="match status" value="1"/>
</dbReference>
<evidence type="ECO:0000256" key="7">
    <source>
        <dbReference type="ARBA" id="ARBA00023163"/>
    </source>
</evidence>
<evidence type="ECO:0000256" key="10">
    <source>
        <dbReference type="SAM" id="MobiDB-lite"/>
    </source>
</evidence>
<protein>
    <recommendedName>
        <fullName evidence="11">C2H2-type domain-containing protein</fullName>
    </recommendedName>
</protein>
<evidence type="ECO:0000256" key="5">
    <source>
        <dbReference type="ARBA" id="ARBA00022833"/>
    </source>
</evidence>
<comment type="subcellular location">
    <subcellularLocation>
        <location evidence="1">Nucleus</location>
    </subcellularLocation>
</comment>
<dbReference type="Proteomes" id="UP000504638">
    <property type="component" value="Unplaced"/>
</dbReference>
<dbReference type="GO" id="GO:0005634">
    <property type="term" value="C:nucleus"/>
    <property type="evidence" value="ECO:0007669"/>
    <property type="project" value="UniProtKB-SubCell"/>
</dbReference>
<evidence type="ECO:0000313" key="12">
    <source>
        <dbReference type="EMBL" id="KAF1815086.1"/>
    </source>
</evidence>
<feature type="region of interest" description="Disordered" evidence="10">
    <location>
        <begin position="585"/>
        <end position="612"/>
    </location>
</feature>
<feature type="compositionally biased region" description="Polar residues" evidence="10">
    <location>
        <begin position="364"/>
        <end position="379"/>
    </location>
</feature>
<feature type="compositionally biased region" description="Acidic residues" evidence="10">
    <location>
        <begin position="337"/>
        <end position="354"/>
    </location>
</feature>
<dbReference type="GeneID" id="54418558"/>
<evidence type="ECO:0000256" key="1">
    <source>
        <dbReference type="ARBA" id="ARBA00004123"/>
    </source>
</evidence>
<dbReference type="FunFam" id="3.30.160.60:FF:000757">
    <property type="entry name" value="Transcription factor Msn2p"/>
    <property type="match status" value="1"/>
</dbReference>
<dbReference type="PANTHER" id="PTHR23235">
    <property type="entry name" value="KRUEPPEL-LIKE TRANSCRIPTION FACTOR"/>
    <property type="match status" value="1"/>
</dbReference>
<evidence type="ECO:0000256" key="4">
    <source>
        <dbReference type="ARBA" id="ARBA00022771"/>
    </source>
</evidence>
<feature type="compositionally biased region" description="Basic and acidic residues" evidence="10">
    <location>
        <begin position="380"/>
        <end position="392"/>
    </location>
</feature>